<protein>
    <submittedName>
        <fullName evidence="1">Uncharacterized protein</fullName>
    </submittedName>
</protein>
<accession>A0A7W8B7J9</accession>
<gene>
    <name evidence="1" type="ORF">FHS40_009148</name>
</gene>
<keyword evidence="2" id="KW-1185">Reference proteome</keyword>
<evidence type="ECO:0000313" key="1">
    <source>
        <dbReference type="EMBL" id="MBB5110018.1"/>
    </source>
</evidence>
<name>A0A7W8B7J9_STRST</name>
<evidence type="ECO:0000313" key="2">
    <source>
        <dbReference type="Proteomes" id="UP000549009"/>
    </source>
</evidence>
<proteinExistence type="predicted"/>
<reference evidence="1 2" key="1">
    <citation type="submission" date="2020-08" db="EMBL/GenBank/DDBJ databases">
        <title>Genomic Encyclopedia of Type Strains, Phase III (KMG-III): the genomes of soil and plant-associated and newly described type strains.</title>
        <authorList>
            <person name="Whitman W."/>
        </authorList>
    </citation>
    <scope>NUCLEOTIDE SEQUENCE [LARGE SCALE GENOMIC DNA]</scope>
    <source>
        <strain evidence="1 2">CECT 3146</strain>
    </source>
</reference>
<dbReference type="Proteomes" id="UP000549009">
    <property type="component" value="Unassembled WGS sequence"/>
</dbReference>
<dbReference type="AlphaFoldDB" id="A0A7W8B7J9"/>
<sequence length="55" mass="6122">MYDIPGVVADLRSNPLPEIRKNSHTIDLYYRAGCETSIATTSHETIMHFLGSSDP</sequence>
<comment type="caution">
    <text evidence="1">The sequence shown here is derived from an EMBL/GenBank/DDBJ whole genome shotgun (WGS) entry which is preliminary data.</text>
</comment>
<dbReference type="EMBL" id="JACHJD010000056">
    <property type="protein sequence ID" value="MBB5110018.1"/>
    <property type="molecule type" value="Genomic_DNA"/>
</dbReference>
<organism evidence="1 2">
    <name type="scientific">Streptomyces spectabilis</name>
    <dbReference type="NCBI Taxonomy" id="68270"/>
    <lineage>
        <taxon>Bacteria</taxon>
        <taxon>Bacillati</taxon>
        <taxon>Actinomycetota</taxon>
        <taxon>Actinomycetes</taxon>
        <taxon>Kitasatosporales</taxon>
        <taxon>Streptomycetaceae</taxon>
        <taxon>Streptomyces</taxon>
    </lineage>
</organism>